<dbReference type="OrthoDB" id="5307922at2759"/>
<reference evidence="1 2" key="1">
    <citation type="journal article" date="2016" name="Sci. Rep.">
        <title>Peltaster fructicola genome reveals evolution from an invasive phytopathogen to an ectophytic parasite.</title>
        <authorList>
            <person name="Xu C."/>
            <person name="Chen H."/>
            <person name="Gleason M.L."/>
            <person name="Xu J.R."/>
            <person name="Liu H."/>
            <person name="Zhang R."/>
            <person name="Sun G."/>
        </authorList>
    </citation>
    <scope>NUCLEOTIDE SEQUENCE [LARGE SCALE GENOMIC DNA]</scope>
    <source>
        <strain evidence="1 2">LNHT1506</strain>
    </source>
</reference>
<keyword evidence="2" id="KW-1185">Reference proteome</keyword>
<proteinExistence type="predicted"/>
<protein>
    <recommendedName>
        <fullName evidence="3">Serum paraoxonase/arylesterase family protein</fullName>
    </recommendedName>
</protein>
<dbReference type="PANTHER" id="PTHR11799">
    <property type="entry name" value="PARAOXONASE"/>
    <property type="match status" value="1"/>
</dbReference>
<evidence type="ECO:0008006" key="3">
    <source>
        <dbReference type="Google" id="ProtNLM"/>
    </source>
</evidence>
<dbReference type="Gene3D" id="2.120.10.30">
    <property type="entry name" value="TolB, C-terminal domain"/>
    <property type="match status" value="1"/>
</dbReference>
<dbReference type="EMBL" id="CP051139">
    <property type="protein sequence ID" value="QIW95655.1"/>
    <property type="molecule type" value="Genomic_DNA"/>
</dbReference>
<evidence type="ECO:0000313" key="2">
    <source>
        <dbReference type="Proteomes" id="UP000503462"/>
    </source>
</evidence>
<dbReference type="AlphaFoldDB" id="A0A6H0XLS3"/>
<dbReference type="Proteomes" id="UP000503462">
    <property type="component" value="Chromosome 1"/>
</dbReference>
<dbReference type="InterPro" id="IPR051288">
    <property type="entry name" value="Serum_paraoxonase/arylesterase"/>
</dbReference>
<dbReference type="InterPro" id="IPR011042">
    <property type="entry name" value="6-blade_b-propeller_TolB-like"/>
</dbReference>
<name>A0A6H0XLS3_9PEZI</name>
<gene>
    <name evidence="1" type="ORF">AMS68_001173</name>
</gene>
<sequence length="425" mass="46734">MAVVLTVGALVAAFVGFAGFPIYNRAVTLGITRSSFDNIHGYGLKLLPETVACEDLHYESHSNQLYTSCQVDNVKRSAWFPPLLQFDESASTAEGTIVVIDVATQKPKTLKYTNFASPLIPHGIEIYTDPQDPTSTVIFVVNHLANPGYFASPRTSKVKGLEHIEVFKHVHGEDTVEHIRTVYHPLIKTANDIAAQGPNAFYVTNDHHYLEGAMRMVEEVGTRSIAPWSNTIFVEFDPDVQEPSAGVKAHVALTGLHNNNGLSHGRPDYPEILVIDASAGVLNRAKNHVEKHTLEVLESIQMPITLDNPFYYHDQYATPGNNASGYIISGLAHAVKLADDFPDPKKPLPISVYHVRSNDHKIDFHSSKNTWEKRLVLQDDGKTLRSASGAVLTGIDPKETAGKKQGWLWVTGFGSEALIVAKIDL</sequence>
<evidence type="ECO:0000313" key="1">
    <source>
        <dbReference type="EMBL" id="QIW95655.1"/>
    </source>
</evidence>
<accession>A0A6H0XLS3</accession>
<dbReference type="PANTHER" id="PTHR11799:SF12">
    <property type="entry name" value="PARAOXONASE-RELATED"/>
    <property type="match status" value="1"/>
</dbReference>
<organism evidence="1 2">
    <name type="scientific">Peltaster fructicola</name>
    <dbReference type="NCBI Taxonomy" id="286661"/>
    <lineage>
        <taxon>Eukaryota</taxon>
        <taxon>Fungi</taxon>
        <taxon>Dikarya</taxon>
        <taxon>Ascomycota</taxon>
        <taxon>Pezizomycotina</taxon>
        <taxon>Dothideomycetes</taxon>
        <taxon>Dothideomycetes incertae sedis</taxon>
        <taxon>Peltaster</taxon>
    </lineage>
</organism>